<sequence>MVWRRASGSALSRSPVEMVSGQLLFLARRNESTAVSSRDLSLSRVVTKPSILSHSPGEPPPRRGMNSAPSRLRNGAERHRCLHRLESTHVRTTSRAAMKDMTVLTSARTSGRAPSRSSPPVVDVDRPPLRWRWRRRWRLATGSIAGRYDRDVVVAGEDAMEYPLGMLLFPTDDKGE</sequence>
<proteinExistence type="predicted"/>
<dbReference type="Gramene" id="OGLUM04G13320.1">
    <property type="protein sequence ID" value="OGLUM04G13320.1"/>
    <property type="gene ID" value="OGLUM04G13320"/>
</dbReference>
<dbReference type="AlphaFoldDB" id="A0A0D9ZL47"/>
<feature type="region of interest" description="Disordered" evidence="1">
    <location>
        <begin position="47"/>
        <end position="71"/>
    </location>
</feature>
<reference evidence="2" key="1">
    <citation type="submission" date="2015-04" db="UniProtKB">
        <authorList>
            <consortium name="EnsemblPlants"/>
        </authorList>
    </citation>
    <scope>IDENTIFICATION</scope>
</reference>
<keyword evidence="3" id="KW-1185">Reference proteome</keyword>
<name>A0A0D9ZL47_9ORYZ</name>
<protein>
    <submittedName>
        <fullName evidence="2">Uncharacterized protein</fullName>
    </submittedName>
</protein>
<evidence type="ECO:0000256" key="1">
    <source>
        <dbReference type="SAM" id="MobiDB-lite"/>
    </source>
</evidence>
<organism evidence="2">
    <name type="scientific">Oryza glumipatula</name>
    <dbReference type="NCBI Taxonomy" id="40148"/>
    <lineage>
        <taxon>Eukaryota</taxon>
        <taxon>Viridiplantae</taxon>
        <taxon>Streptophyta</taxon>
        <taxon>Embryophyta</taxon>
        <taxon>Tracheophyta</taxon>
        <taxon>Spermatophyta</taxon>
        <taxon>Magnoliopsida</taxon>
        <taxon>Liliopsida</taxon>
        <taxon>Poales</taxon>
        <taxon>Poaceae</taxon>
        <taxon>BOP clade</taxon>
        <taxon>Oryzoideae</taxon>
        <taxon>Oryzeae</taxon>
        <taxon>Oryzinae</taxon>
        <taxon>Oryza</taxon>
    </lineage>
</organism>
<evidence type="ECO:0000313" key="3">
    <source>
        <dbReference type="Proteomes" id="UP000026961"/>
    </source>
</evidence>
<dbReference type="EnsemblPlants" id="OGLUM04G13320.1">
    <property type="protein sequence ID" value="OGLUM04G13320.1"/>
    <property type="gene ID" value="OGLUM04G13320"/>
</dbReference>
<reference evidence="2" key="2">
    <citation type="submission" date="2018-05" db="EMBL/GenBank/DDBJ databases">
        <title>OgluRS3 (Oryza glumaepatula Reference Sequence Version 3).</title>
        <authorList>
            <person name="Zhang J."/>
            <person name="Kudrna D."/>
            <person name="Lee S."/>
            <person name="Talag J."/>
            <person name="Welchert J."/>
            <person name="Wing R.A."/>
        </authorList>
    </citation>
    <scope>NUCLEOTIDE SEQUENCE [LARGE SCALE GENOMIC DNA]</scope>
</reference>
<evidence type="ECO:0000313" key="2">
    <source>
        <dbReference type="EnsemblPlants" id="OGLUM04G13320.1"/>
    </source>
</evidence>
<dbReference type="HOGENOM" id="CLU_1527533_0_0_1"/>
<accession>A0A0D9ZL47</accession>
<dbReference type="Proteomes" id="UP000026961">
    <property type="component" value="Chromosome 4"/>
</dbReference>